<dbReference type="STRING" id="1004156.AYP45_17590"/>
<name>A0A1V4APB3_9BACT</name>
<dbReference type="EMBL" id="AYTS01000195">
    <property type="protein sequence ID" value="OOP54944.1"/>
    <property type="molecule type" value="Genomic_DNA"/>
</dbReference>
<proteinExistence type="predicted"/>
<gene>
    <name evidence="1" type="ORF">AYP45_17590</name>
</gene>
<protein>
    <submittedName>
        <fullName evidence="1">Uncharacterized protein</fullName>
    </submittedName>
</protein>
<comment type="caution">
    <text evidence="1">The sequence shown here is derived from an EMBL/GenBank/DDBJ whole genome shotgun (WGS) entry which is preliminary data.</text>
</comment>
<evidence type="ECO:0000313" key="1">
    <source>
        <dbReference type="EMBL" id="OOP54944.1"/>
    </source>
</evidence>
<reference evidence="1 2" key="1">
    <citation type="journal article" date="2017" name="Water Res.">
        <title>Discovery and metagenomic analysis of an anammox bacterial enrichment related to Candidatus "Brocadia caroliniensis" in a full-scale glycerol-fed nitritation-denitritation separate centrate treatment process.</title>
        <authorList>
            <person name="Park H."/>
            <person name="Brotto A.C."/>
            <person name="van Loosdrecht M.C."/>
            <person name="Chandran K."/>
        </authorList>
    </citation>
    <scope>NUCLEOTIDE SEQUENCE [LARGE SCALE GENOMIC DNA]</scope>
    <source>
        <strain evidence="1">26THWARD</strain>
    </source>
</reference>
<dbReference type="AlphaFoldDB" id="A0A1V4APB3"/>
<dbReference type="Proteomes" id="UP000189681">
    <property type="component" value="Unassembled WGS sequence"/>
</dbReference>
<sequence length="73" mass="8134">MKRLVLINPHPIGNVGEENVSVLNQMPVNLGYLKVLTPKHWQVDIIDETQELAIDENTGDITFGGATWLVLPQ</sequence>
<organism evidence="1 2">
    <name type="scientific">Candidatus Brocadia carolinensis</name>
    <dbReference type="NCBI Taxonomy" id="1004156"/>
    <lineage>
        <taxon>Bacteria</taxon>
        <taxon>Pseudomonadati</taxon>
        <taxon>Planctomycetota</taxon>
        <taxon>Candidatus Brocadiia</taxon>
        <taxon>Candidatus Brocadiales</taxon>
        <taxon>Candidatus Brocadiaceae</taxon>
        <taxon>Candidatus Brocadia</taxon>
    </lineage>
</organism>
<accession>A0A1V4APB3</accession>
<evidence type="ECO:0000313" key="2">
    <source>
        <dbReference type="Proteomes" id="UP000189681"/>
    </source>
</evidence>